<proteinExistence type="predicted"/>
<name>A0A1H3W258_9EURY</name>
<evidence type="ECO:0000313" key="1">
    <source>
        <dbReference type="EMBL" id="SDZ80402.1"/>
    </source>
</evidence>
<accession>A0A1H3W258</accession>
<dbReference type="AlphaFoldDB" id="A0A1H3W258"/>
<sequence length="39" mass="4300">MSTQQPSATEAHQCGCGETFDSTEELLDHARTVHHFSPL</sequence>
<protein>
    <recommendedName>
        <fullName evidence="3">C2H2-type domain-containing protein</fullName>
    </recommendedName>
</protein>
<organism evidence="1 2">
    <name type="scientific">Haloplanus vescus</name>
    <dbReference type="NCBI Taxonomy" id="555874"/>
    <lineage>
        <taxon>Archaea</taxon>
        <taxon>Methanobacteriati</taxon>
        <taxon>Methanobacteriota</taxon>
        <taxon>Stenosarchaea group</taxon>
        <taxon>Halobacteria</taxon>
        <taxon>Halobacteriales</taxon>
        <taxon>Haloferacaceae</taxon>
        <taxon>Haloplanus</taxon>
    </lineage>
</organism>
<dbReference type="Proteomes" id="UP000236755">
    <property type="component" value="Unassembled WGS sequence"/>
</dbReference>
<keyword evidence="2" id="KW-1185">Reference proteome</keyword>
<evidence type="ECO:0000313" key="2">
    <source>
        <dbReference type="Proteomes" id="UP000236755"/>
    </source>
</evidence>
<reference evidence="1 2" key="1">
    <citation type="submission" date="2016-10" db="EMBL/GenBank/DDBJ databases">
        <authorList>
            <person name="de Groot N.N."/>
        </authorList>
    </citation>
    <scope>NUCLEOTIDE SEQUENCE [LARGE SCALE GENOMIC DNA]</scope>
    <source>
        <strain evidence="1 2">CGMCC 1.8712</strain>
    </source>
</reference>
<dbReference type="EMBL" id="FNQT01000001">
    <property type="protein sequence ID" value="SDZ80402.1"/>
    <property type="molecule type" value="Genomic_DNA"/>
</dbReference>
<gene>
    <name evidence="1" type="ORF">SAMN04488065_0443</name>
</gene>
<evidence type="ECO:0008006" key="3">
    <source>
        <dbReference type="Google" id="ProtNLM"/>
    </source>
</evidence>
<dbReference type="STRING" id="555874.SAMN04488065_0443"/>